<keyword evidence="2" id="KW-0732">Signal</keyword>
<reference evidence="3" key="1">
    <citation type="journal article" date="2023" name="Mol. Phylogenet. Evol.">
        <title>Genome-scale phylogeny and comparative genomics of the fungal order Sordariales.</title>
        <authorList>
            <person name="Hensen N."/>
            <person name="Bonometti L."/>
            <person name="Westerberg I."/>
            <person name="Brannstrom I.O."/>
            <person name="Guillou S."/>
            <person name="Cros-Aarteil S."/>
            <person name="Calhoun S."/>
            <person name="Haridas S."/>
            <person name="Kuo A."/>
            <person name="Mondo S."/>
            <person name="Pangilinan J."/>
            <person name="Riley R."/>
            <person name="LaButti K."/>
            <person name="Andreopoulos B."/>
            <person name="Lipzen A."/>
            <person name="Chen C."/>
            <person name="Yan M."/>
            <person name="Daum C."/>
            <person name="Ng V."/>
            <person name="Clum A."/>
            <person name="Steindorff A."/>
            <person name="Ohm R.A."/>
            <person name="Martin F."/>
            <person name="Silar P."/>
            <person name="Natvig D.O."/>
            <person name="Lalanne C."/>
            <person name="Gautier V."/>
            <person name="Ament-Velasquez S.L."/>
            <person name="Kruys A."/>
            <person name="Hutchinson M.I."/>
            <person name="Powell A.J."/>
            <person name="Barry K."/>
            <person name="Miller A.N."/>
            <person name="Grigoriev I.V."/>
            <person name="Debuchy R."/>
            <person name="Gladieux P."/>
            <person name="Hiltunen Thoren M."/>
            <person name="Johannesson H."/>
        </authorList>
    </citation>
    <scope>NUCLEOTIDE SEQUENCE</scope>
    <source>
        <strain evidence="3">PSN309</strain>
    </source>
</reference>
<comment type="caution">
    <text evidence="3">The sequence shown here is derived from an EMBL/GenBank/DDBJ whole genome shotgun (WGS) entry which is preliminary data.</text>
</comment>
<reference evidence="3" key="2">
    <citation type="submission" date="2023-05" db="EMBL/GenBank/DDBJ databases">
        <authorList>
            <consortium name="Lawrence Berkeley National Laboratory"/>
            <person name="Steindorff A."/>
            <person name="Hensen N."/>
            <person name="Bonometti L."/>
            <person name="Westerberg I."/>
            <person name="Brannstrom I.O."/>
            <person name="Guillou S."/>
            <person name="Cros-Aarteil S."/>
            <person name="Calhoun S."/>
            <person name="Haridas S."/>
            <person name="Kuo A."/>
            <person name="Mondo S."/>
            <person name="Pangilinan J."/>
            <person name="Riley R."/>
            <person name="Labutti K."/>
            <person name="Andreopoulos B."/>
            <person name="Lipzen A."/>
            <person name="Chen C."/>
            <person name="Yanf M."/>
            <person name="Daum C."/>
            <person name="Ng V."/>
            <person name="Clum A."/>
            <person name="Ohm R."/>
            <person name="Martin F."/>
            <person name="Silar P."/>
            <person name="Natvig D."/>
            <person name="Lalanne C."/>
            <person name="Gautier V."/>
            <person name="Ament-Velasquez S.L."/>
            <person name="Kruys A."/>
            <person name="Hutchinson M.I."/>
            <person name="Powell A.J."/>
            <person name="Barry K."/>
            <person name="Miller A.N."/>
            <person name="Grigoriev I.V."/>
            <person name="Debuchy R."/>
            <person name="Gladieux P."/>
            <person name="Thoren M.H."/>
            <person name="Johannesson H."/>
        </authorList>
    </citation>
    <scope>NUCLEOTIDE SEQUENCE</scope>
    <source>
        <strain evidence="3">PSN309</strain>
    </source>
</reference>
<name>A0AAN6WY34_9PEZI</name>
<feature type="chain" id="PRO_5042905188" description="Secreted protein" evidence="2">
    <location>
        <begin position="20"/>
        <end position="75"/>
    </location>
</feature>
<dbReference type="EMBL" id="MU864372">
    <property type="protein sequence ID" value="KAK4189793.1"/>
    <property type="molecule type" value="Genomic_DNA"/>
</dbReference>
<organism evidence="3 4">
    <name type="scientific">Podospora australis</name>
    <dbReference type="NCBI Taxonomy" id="1536484"/>
    <lineage>
        <taxon>Eukaryota</taxon>
        <taxon>Fungi</taxon>
        <taxon>Dikarya</taxon>
        <taxon>Ascomycota</taxon>
        <taxon>Pezizomycotina</taxon>
        <taxon>Sordariomycetes</taxon>
        <taxon>Sordariomycetidae</taxon>
        <taxon>Sordariales</taxon>
        <taxon>Podosporaceae</taxon>
        <taxon>Podospora</taxon>
    </lineage>
</organism>
<feature type="region of interest" description="Disordered" evidence="1">
    <location>
        <begin position="55"/>
        <end position="75"/>
    </location>
</feature>
<keyword evidence="4" id="KW-1185">Reference proteome</keyword>
<gene>
    <name evidence="3" type="ORF">QBC35DRAFT_129878</name>
</gene>
<dbReference type="AlphaFoldDB" id="A0AAN6WY34"/>
<evidence type="ECO:0000256" key="1">
    <source>
        <dbReference type="SAM" id="MobiDB-lite"/>
    </source>
</evidence>
<evidence type="ECO:0008006" key="5">
    <source>
        <dbReference type="Google" id="ProtNLM"/>
    </source>
</evidence>
<dbReference type="Proteomes" id="UP001302126">
    <property type="component" value="Unassembled WGS sequence"/>
</dbReference>
<evidence type="ECO:0000313" key="4">
    <source>
        <dbReference type="Proteomes" id="UP001302126"/>
    </source>
</evidence>
<proteinExistence type="predicted"/>
<feature type="signal peptide" evidence="2">
    <location>
        <begin position="1"/>
        <end position="19"/>
    </location>
</feature>
<sequence>MWLVSLDDLLVLCIFPTLGCRRLENVRRPFTSTQATDQTSSFPFENWLPSPGFSMESQSSPAQFVHQRHTQGTYV</sequence>
<protein>
    <recommendedName>
        <fullName evidence="5">Secreted protein</fullName>
    </recommendedName>
</protein>
<evidence type="ECO:0000313" key="3">
    <source>
        <dbReference type="EMBL" id="KAK4189793.1"/>
    </source>
</evidence>
<evidence type="ECO:0000256" key="2">
    <source>
        <dbReference type="SAM" id="SignalP"/>
    </source>
</evidence>
<accession>A0AAN6WY34</accession>